<protein>
    <submittedName>
        <fullName evidence="2">Uncharacterized protein</fullName>
    </submittedName>
</protein>
<keyword evidence="1" id="KW-0472">Membrane</keyword>
<keyword evidence="3" id="KW-1185">Reference proteome</keyword>
<organism evidence="2 3">
    <name type="scientific">Gracilibacillus salitolerans</name>
    <dbReference type="NCBI Taxonomy" id="2663022"/>
    <lineage>
        <taxon>Bacteria</taxon>
        <taxon>Bacillati</taxon>
        <taxon>Bacillota</taxon>
        <taxon>Bacilli</taxon>
        <taxon>Bacillales</taxon>
        <taxon>Bacillaceae</taxon>
        <taxon>Gracilibacillus</taxon>
    </lineage>
</organism>
<dbReference type="EMBL" id="CP045915">
    <property type="protein sequence ID" value="QGH36196.1"/>
    <property type="molecule type" value="Genomic_DNA"/>
</dbReference>
<accession>A0A5Q2TN29</accession>
<dbReference type="AlphaFoldDB" id="A0A5Q2TN29"/>
<gene>
    <name evidence="2" type="ORF">GI584_20045</name>
</gene>
<evidence type="ECO:0000313" key="2">
    <source>
        <dbReference type="EMBL" id="QGH36196.1"/>
    </source>
</evidence>
<proteinExistence type="predicted"/>
<dbReference type="Proteomes" id="UP000339690">
    <property type="component" value="Chromosome"/>
</dbReference>
<evidence type="ECO:0000256" key="1">
    <source>
        <dbReference type="SAM" id="Phobius"/>
    </source>
</evidence>
<keyword evidence="1" id="KW-0812">Transmembrane</keyword>
<name>A0A5Q2TN29_9BACI</name>
<feature type="transmembrane region" description="Helical" evidence="1">
    <location>
        <begin position="42"/>
        <end position="65"/>
    </location>
</feature>
<sequence>MIVSHKINMAGAFGGAVIGKILDFNSTFTINPFAGAQNHATIYSNVFVGLVVLTLLNGAFFYFSFKRNELESVQ</sequence>
<keyword evidence="1" id="KW-1133">Transmembrane helix</keyword>
<reference evidence="2 3" key="1">
    <citation type="submission" date="2019-11" db="EMBL/GenBank/DDBJ databases">
        <title>Gracilibacillus salitolerans sp. nov., a moderate halophile isolated from a saline soil in northwest China.</title>
        <authorList>
            <person name="Gan L."/>
        </authorList>
    </citation>
    <scope>NUCLEOTIDE SEQUENCE [LARGE SCALE GENOMIC DNA]</scope>
    <source>
        <strain evidence="2 3">SCU50</strain>
    </source>
</reference>
<dbReference type="KEGG" id="grc:GI584_20045"/>
<evidence type="ECO:0000313" key="3">
    <source>
        <dbReference type="Proteomes" id="UP000339690"/>
    </source>
</evidence>